<comment type="caution">
    <text evidence="3">The sequence shown here is derived from an EMBL/GenBank/DDBJ whole genome shotgun (WGS) entry which is preliminary data.</text>
</comment>
<evidence type="ECO:0000313" key="4">
    <source>
        <dbReference type="Proteomes" id="UP001165283"/>
    </source>
</evidence>
<feature type="compositionally biased region" description="Gly residues" evidence="1">
    <location>
        <begin position="100"/>
        <end position="110"/>
    </location>
</feature>
<accession>A0ABT0ZV85</accession>
<protein>
    <submittedName>
        <fullName evidence="3">DUF222 domain-containing protein</fullName>
    </submittedName>
</protein>
<name>A0ABT0ZV85_9PSEU</name>
<feature type="region of interest" description="Disordered" evidence="1">
    <location>
        <begin position="140"/>
        <end position="180"/>
    </location>
</feature>
<dbReference type="EMBL" id="JAGSOV010000011">
    <property type="protein sequence ID" value="MCO1654584.1"/>
    <property type="molecule type" value="Genomic_DNA"/>
</dbReference>
<evidence type="ECO:0000313" key="3">
    <source>
        <dbReference type="EMBL" id="MCO1654584.1"/>
    </source>
</evidence>
<dbReference type="Pfam" id="PF02720">
    <property type="entry name" value="DUF222"/>
    <property type="match status" value="1"/>
</dbReference>
<dbReference type="Proteomes" id="UP001165283">
    <property type="component" value="Unassembled WGS sequence"/>
</dbReference>
<sequence>MALRLSPGTAAIRLAQAQRLDGELSATRQAWRDGRLDAAKVRAVLDATANLPAETATRAGSSPGAGAGVDRREVAGGAGPGGSCRGSRWCCGTARAGPSGAAGRGQPGPGRDGHVVRDPSRAGCLVRQPTARPGRLARCGGVLRVGSGGRRRAPPRRVRGRPARPTVPPSATSRRRACRL</sequence>
<proteinExistence type="predicted"/>
<feature type="compositionally biased region" description="Basic residues" evidence="1">
    <location>
        <begin position="149"/>
        <end position="162"/>
    </location>
</feature>
<feature type="region of interest" description="Disordered" evidence="1">
    <location>
        <begin position="54"/>
        <end position="118"/>
    </location>
</feature>
<organism evidence="3 4">
    <name type="scientific">Pseudonocardia humida</name>
    <dbReference type="NCBI Taxonomy" id="2800819"/>
    <lineage>
        <taxon>Bacteria</taxon>
        <taxon>Bacillati</taxon>
        <taxon>Actinomycetota</taxon>
        <taxon>Actinomycetes</taxon>
        <taxon>Pseudonocardiales</taxon>
        <taxon>Pseudonocardiaceae</taxon>
        <taxon>Pseudonocardia</taxon>
    </lineage>
</organism>
<keyword evidence="4" id="KW-1185">Reference proteome</keyword>
<gene>
    <name evidence="3" type="ORF">KDL28_05895</name>
</gene>
<reference evidence="3" key="1">
    <citation type="submission" date="2021-04" db="EMBL/GenBank/DDBJ databases">
        <title>Pseudonocardia sp. nov., isolated from sandy soil of mangrove forest.</title>
        <authorList>
            <person name="Zan Z."/>
            <person name="Huang R."/>
            <person name="Liu W."/>
        </authorList>
    </citation>
    <scope>NUCLEOTIDE SEQUENCE</scope>
    <source>
        <strain evidence="3">S2-4</strain>
    </source>
</reference>
<feature type="compositionally biased region" description="Low complexity" evidence="1">
    <location>
        <begin position="85"/>
        <end position="99"/>
    </location>
</feature>
<feature type="domain" description="DUF222" evidence="2">
    <location>
        <begin position="2"/>
        <end position="58"/>
    </location>
</feature>
<dbReference type="InterPro" id="IPR003870">
    <property type="entry name" value="DUF222"/>
</dbReference>
<evidence type="ECO:0000259" key="2">
    <source>
        <dbReference type="Pfam" id="PF02720"/>
    </source>
</evidence>
<evidence type="ECO:0000256" key="1">
    <source>
        <dbReference type="SAM" id="MobiDB-lite"/>
    </source>
</evidence>